<keyword evidence="6" id="KW-0929">Antimicrobial</keyword>
<comment type="subcellular location">
    <subcellularLocation>
        <location evidence="1 6">Secreted</location>
    </subcellularLocation>
</comment>
<comment type="similarity">
    <text evidence="2 6">Belongs to the beta-defensin family.</text>
</comment>
<evidence type="ECO:0000256" key="2">
    <source>
        <dbReference type="ARBA" id="ARBA00007371"/>
    </source>
</evidence>
<evidence type="ECO:0000259" key="8">
    <source>
        <dbReference type="Pfam" id="PF13841"/>
    </source>
</evidence>
<dbReference type="AlphaFoldDB" id="A0A8C2NTQ8"/>
<evidence type="ECO:0000313" key="9">
    <source>
        <dbReference type="Ensembl" id="ENSCHIP00010008552.1"/>
    </source>
</evidence>
<keyword evidence="4" id="KW-0732">Signal</keyword>
<accession>A0A8C2NTQ8</accession>
<proteinExistence type="inferred from homology"/>
<dbReference type="PANTHER" id="PTHR47897:SF1">
    <property type="entry name" value="BETA-DEFENSIN 124"/>
    <property type="match status" value="1"/>
</dbReference>
<evidence type="ECO:0000256" key="5">
    <source>
        <dbReference type="ARBA" id="ARBA00023157"/>
    </source>
</evidence>
<reference evidence="9" key="1">
    <citation type="submission" date="2019-03" db="EMBL/GenBank/DDBJ databases">
        <title>Genome sequencing and reference-guided assembly of Black Bengal Goat (Capra hircus).</title>
        <authorList>
            <person name="Siddiki A.Z."/>
            <person name="Baten A."/>
            <person name="Billah M."/>
            <person name="Alam M.A.U."/>
            <person name="Shawrob K.S.M."/>
            <person name="Saha S."/>
            <person name="Chowdhury M."/>
            <person name="Rahman A.H."/>
            <person name="Stear M."/>
            <person name="Miah G."/>
            <person name="Das G.B."/>
            <person name="Hossain M.M."/>
            <person name="Kumkum M."/>
            <person name="Islam M.S."/>
            <person name="Mollah A.M."/>
            <person name="Ahsan A."/>
            <person name="Tusar F."/>
            <person name="Khan M.K.I."/>
        </authorList>
    </citation>
    <scope>NUCLEOTIDE SEQUENCE [LARGE SCALE GENOMIC DNA]</scope>
</reference>
<evidence type="ECO:0000256" key="6">
    <source>
        <dbReference type="RuleBase" id="RU231113"/>
    </source>
</evidence>
<feature type="region of interest" description="Disordered" evidence="7">
    <location>
        <begin position="1"/>
        <end position="21"/>
    </location>
</feature>
<name>A0A8C2NTQ8_CAPHI</name>
<dbReference type="GO" id="GO:0090026">
    <property type="term" value="P:positive regulation of monocyte chemotaxis"/>
    <property type="evidence" value="ECO:0007669"/>
    <property type="project" value="TreeGrafter"/>
</dbReference>
<reference evidence="9" key="2">
    <citation type="submission" date="2025-08" db="UniProtKB">
        <authorList>
            <consortium name="Ensembl"/>
        </authorList>
    </citation>
    <scope>IDENTIFICATION</scope>
</reference>
<evidence type="ECO:0000256" key="3">
    <source>
        <dbReference type="ARBA" id="ARBA00022525"/>
    </source>
</evidence>
<protein>
    <recommendedName>
        <fullName evidence="6">Beta-defensin</fullName>
    </recommendedName>
</protein>
<dbReference type="GO" id="GO:0042742">
    <property type="term" value="P:defense response to bacterium"/>
    <property type="evidence" value="ECO:0007669"/>
    <property type="project" value="UniProtKB-UniRule"/>
</dbReference>
<keyword evidence="6" id="KW-0044">Antibiotic</keyword>
<dbReference type="GO" id="GO:0071224">
    <property type="term" value="P:cellular response to peptidoglycan"/>
    <property type="evidence" value="ECO:0007669"/>
    <property type="project" value="TreeGrafter"/>
</dbReference>
<dbReference type="GO" id="GO:0071651">
    <property type="term" value="P:positive regulation of chemokine (C-C motif) ligand 5 production"/>
    <property type="evidence" value="ECO:0007669"/>
    <property type="project" value="TreeGrafter"/>
</dbReference>
<dbReference type="GO" id="GO:0007249">
    <property type="term" value="P:canonical NF-kappaB signal transduction"/>
    <property type="evidence" value="ECO:0007669"/>
    <property type="project" value="TreeGrafter"/>
</dbReference>
<evidence type="ECO:0000256" key="1">
    <source>
        <dbReference type="ARBA" id="ARBA00004613"/>
    </source>
</evidence>
<keyword evidence="5" id="KW-1015">Disulfide bond</keyword>
<evidence type="ECO:0000256" key="4">
    <source>
        <dbReference type="ARBA" id="ARBA00022729"/>
    </source>
</evidence>
<feature type="domain" description="Beta-defensin" evidence="8">
    <location>
        <begin position="43"/>
        <end position="72"/>
    </location>
</feature>
<dbReference type="Pfam" id="PF13841">
    <property type="entry name" value="Defensin_beta_2"/>
    <property type="match status" value="1"/>
</dbReference>
<sequence>WEQRVRPAPSVKNSGATGTTASSCCRRAGLRGSETPGRSEFKRCWNGQGACRAYCTKYETYMHLCSDASLCCLPYGLKPVKTEKV</sequence>
<evidence type="ECO:0000256" key="7">
    <source>
        <dbReference type="SAM" id="MobiDB-lite"/>
    </source>
</evidence>
<feature type="compositionally biased region" description="Polar residues" evidence="7">
    <location>
        <begin position="11"/>
        <end position="21"/>
    </location>
</feature>
<organism evidence="9">
    <name type="scientific">Capra hircus</name>
    <name type="common">Goat</name>
    <dbReference type="NCBI Taxonomy" id="9925"/>
    <lineage>
        <taxon>Eukaryota</taxon>
        <taxon>Metazoa</taxon>
        <taxon>Chordata</taxon>
        <taxon>Craniata</taxon>
        <taxon>Vertebrata</taxon>
        <taxon>Euteleostomi</taxon>
        <taxon>Mammalia</taxon>
        <taxon>Eutheria</taxon>
        <taxon>Laurasiatheria</taxon>
        <taxon>Artiodactyla</taxon>
        <taxon>Ruminantia</taxon>
        <taxon>Pecora</taxon>
        <taxon>Bovidae</taxon>
        <taxon>Caprinae</taxon>
        <taxon>Capra</taxon>
    </lineage>
</organism>
<dbReference type="GO" id="GO:0045087">
    <property type="term" value="P:innate immune response"/>
    <property type="evidence" value="ECO:0007669"/>
    <property type="project" value="InterPro"/>
</dbReference>
<dbReference type="Gene3D" id="3.10.360.10">
    <property type="entry name" value="Antimicrobial Peptide, Beta-defensin 2, Chain A"/>
    <property type="match status" value="1"/>
</dbReference>
<keyword evidence="6" id="KW-0211">Defensin</keyword>
<keyword evidence="3 6" id="KW-0964">Secreted</keyword>
<dbReference type="InterPro" id="IPR025933">
    <property type="entry name" value="Beta_defensin_dom"/>
</dbReference>
<dbReference type="GO" id="GO:0005576">
    <property type="term" value="C:extracellular region"/>
    <property type="evidence" value="ECO:0007669"/>
    <property type="project" value="UniProtKB-SubCell"/>
</dbReference>
<dbReference type="PANTHER" id="PTHR47897">
    <property type="entry name" value="BETA-DEFENSIN 124"/>
    <property type="match status" value="1"/>
</dbReference>
<dbReference type="Ensembl" id="ENSCHIT00010012070.1">
    <property type="protein sequence ID" value="ENSCHIP00010008552.1"/>
    <property type="gene ID" value="ENSCHIG00010006345.1"/>
</dbReference>
<comment type="function">
    <text evidence="6">Has antibacterial activity.</text>
</comment>